<dbReference type="PANTHER" id="PTHR34861:SF10">
    <property type="entry name" value="CYCLASE"/>
    <property type="match status" value="1"/>
</dbReference>
<dbReference type="GO" id="GO:0019441">
    <property type="term" value="P:L-tryptophan catabolic process to kynurenine"/>
    <property type="evidence" value="ECO:0007669"/>
    <property type="project" value="InterPro"/>
</dbReference>
<dbReference type="Pfam" id="PF04199">
    <property type="entry name" value="Cyclase"/>
    <property type="match status" value="1"/>
</dbReference>
<dbReference type="InterPro" id="IPR007325">
    <property type="entry name" value="KFase/CYL"/>
</dbReference>
<reference evidence="2" key="1">
    <citation type="submission" date="2015-01" db="EMBL/GenBank/DDBJ databases">
        <title>The Genome Sequence of Cladophialophora bantiana CBS 173.52.</title>
        <authorList>
            <consortium name="The Broad Institute Genomics Platform"/>
            <person name="Cuomo C."/>
            <person name="de Hoog S."/>
            <person name="Gorbushina A."/>
            <person name="Stielow B."/>
            <person name="Teixiera M."/>
            <person name="Abouelleil A."/>
            <person name="Chapman S.B."/>
            <person name="Priest M."/>
            <person name="Young S.K."/>
            <person name="Wortman J."/>
            <person name="Nusbaum C."/>
            <person name="Birren B."/>
        </authorList>
    </citation>
    <scope>NUCLEOTIDE SEQUENCE [LARGE SCALE GENOMIC DNA]</scope>
    <source>
        <strain evidence="2">CBS 173.52</strain>
    </source>
</reference>
<organism evidence="2 3">
    <name type="scientific">Cladophialophora bantiana (strain ATCC 10958 / CBS 173.52 / CDC B-1940 / NIH 8579)</name>
    <name type="common">Xylohypha bantiana</name>
    <dbReference type="NCBI Taxonomy" id="1442370"/>
    <lineage>
        <taxon>Eukaryota</taxon>
        <taxon>Fungi</taxon>
        <taxon>Dikarya</taxon>
        <taxon>Ascomycota</taxon>
        <taxon>Pezizomycotina</taxon>
        <taxon>Eurotiomycetes</taxon>
        <taxon>Chaetothyriomycetidae</taxon>
        <taxon>Chaetothyriales</taxon>
        <taxon>Herpotrichiellaceae</taxon>
        <taxon>Cladophialophora</taxon>
    </lineage>
</organism>
<dbReference type="RefSeq" id="XP_016624920.1">
    <property type="nucleotide sequence ID" value="XM_016759592.1"/>
</dbReference>
<gene>
    <name evidence="2" type="ORF">Z519_01835</name>
</gene>
<dbReference type="SUPFAM" id="SSF102198">
    <property type="entry name" value="Putative cyclase"/>
    <property type="match status" value="1"/>
</dbReference>
<dbReference type="OrthoDB" id="5396at2759"/>
<dbReference type="Proteomes" id="UP000053789">
    <property type="component" value="Unassembled WGS sequence"/>
</dbReference>
<dbReference type="PANTHER" id="PTHR34861">
    <property type="match status" value="1"/>
</dbReference>
<accession>A0A0D2F838</accession>
<sequence>MQDWDAEDNAQALPTLNHWHERGGLIGRGVLIDFNAYADAKGIAFDPYSRHKITITGIEEVARSQAVTFKQGDIFILHTGYTEELESSSAERQEDLSSHQTWAGMESIKEAARWFWDKGFAAVASDNIGFEAEVADGNPPCEPLPLLYPYFLSLFGMCIGELWDLKALSKHCARTKRYSFLLASIPLNVPGAVGFPPNVLAIF</sequence>
<comment type="similarity">
    <text evidence="1">Belongs to the Cyclase 1 superfamily.</text>
</comment>
<keyword evidence="3" id="KW-1185">Reference proteome</keyword>
<dbReference type="InterPro" id="IPR037175">
    <property type="entry name" value="KFase_sf"/>
</dbReference>
<evidence type="ECO:0000313" key="3">
    <source>
        <dbReference type="Proteomes" id="UP000053789"/>
    </source>
</evidence>
<dbReference type="HOGENOM" id="CLU_030671_5_0_1"/>
<dbReference type="EMBL" id="KN846981">
    <property type="protein sequence ID" value="KIW98251.1"/>
    <property type="molecule type" value="Genomic_DNA"/>
</dbReference>
<dbReference type="GO" id="GO:0004061">
    <property type="term" value="F:arylformamidase activity"/>
    <property type="evidence" value="ECO:0007669"/>
    <property type="project" value="InterPro"/>
</dbReference>
<protein>
    <recommendedName>
        <fullName evidence="4">Cyclase</fullName>
    </recommendedName>
</protein>
<dbReference type="GeneID" id="27694763"/>
<dbReference type="Gene3D" id="3.50.30.50">
    <property type="entry name" value="Putative cyclase"/>
    <property type="match status" value="1"/>
</dbReference>
<evidence type="ECO:0000256" key="1">
    <source>
        <dbReference type="ARBA" id="ARBA00007865"/>
    </source>
</evidence>
<proteinExistence type="inferred from homology"/>
<evidence type="ECO:0008006" key="4">
    <source>
        <dbReference type="Google" id="ProtNLM"/>
    </source>
</evidence>
<dbReference type="AlphaFoldDB" id="A0A0D2F838"/>
<evidence type="ECO:0000313" key="2">
    <source>
        <dbReference type="EMBL" id="KIW98251.1"/>
    </source>
</evidence>
<dbReference type="VEuPathDB" id="FungiDB:Z519_01835"/>
<name>A0A0D2F838_CLAB1</name>